<protein>
    <recommendedName>
        <fullName evidence="3">Phage protein</fullName>
    </recommendedName>
</protein>
<dbReference type="OrthoDB" id="121684at2"/>
<gene>
    <name evidence="1" type="ORF">JCM9157_4388</name>
</gene>
<evidence type="ECO:0000313" key="2">
    <source>
        <dbReference type="Proteomes" id="UP000018896"/>
    </source>
</evidence>
<keyword evidence="2" id="KW-1185">Reference proteome</keyword>
<dbReference type="Proteomes" id="UP000018896">
    <property type="component" value="Unassembled WGS sequence"/>
</dbReference>
<organism evidence="1 2">
    <name type="scientific">Halalkalibacter akibai (strain ATCC 43226 / DSM 21942 / CIP 109018 / JCM 9157 / 1139)</name>
    <name type="common">Bacillus akibai</name>
    <dbReference type="NCBI Taxonomy" id="1236973"/>
    <lineage>
        <taxon>Bacteria</taxon>
        <taxon>Bacillati</taxon>
        <taxon>Bacillota</taxon>
        <taxon>Bacilli</taxon>
        <taxon>Bacillales</taxon>
        <taxon>Bacillaceae</taxon>
        <taxon>Halalkalibacter</taxon>
    </lineage>
</organism>
<dbReference type="RefSeq" id="WP_035667544.1">
    <property type="nucleotide sequence ID" value="NZ_BAUV01000055.1"/>
</dbReference>
<evidence type="ECO:0008006" key="3">
    <source>
        <dbReference type="Google" id="ProtNLM"/>
    </source>
</evidence>
<name>W4QYC6_HALA3</name>
<proteinExistence type="predicted"/>
<dbReference type="AlphaFoldDB" id="W4QYC6"/>
<sequence>MNNPKKFIKKPVIVEAYQVSEEVKIETLEGRMIASPGDWIVKGIHGEKYPVKPDIFEKTYQPIE</sequence>
<accession>W4QYC6</accession>
<comment type="caution">
    <text evidence="1">The sequence shown here is derived from an EMBL/GenBank/DDBJ whole genome shotgun (WGS) entry which is preliminary data.</text>
</comment>
<reference evidence="1 2" key="1">
    <citation type="journal article" date="2014" name="Genome Announc.">
        <title>Draft Genome Sequences of Three Alkaliphilic Bacillus Strains, Bacillus wakoensis JCM 9140T, Bacillus akibai JCM 9157T, and Bacillus hemicellulosilyticus JCM 9152T.</title>
        <authorList>
            <person name="Yuki M."/>
            <person name="Oshima K."/>
            <person name="Suda W."/>
            <person name="Oshida Y."/>
            <person name="Kitamura K."/>
            <person name="Iida T."/>
            <person name="Hattori M."/>
            <person name="Ohkuma M."/>
        </authorList>
    </citation>
    <scope>NUCLEOTIDE SEQUENCE [LARGE SCALE GENOMIC DNA]</scope>
    <source>
        <strain evidence="1 2">JCM 9157</strain>
    </source>
</reference>
<evidence type="ECO:0000313" key="1">
    <source>
        <dbReference type="EMBL" id="GAE37140.1"/>
    </source>
</evidence>
<dbReference type="STRING" id="1236973.JCM9157_4388"/>
<dbReference type="eggNOG" id="ENOG5033292">
    <property type="taxonomic scope" value="Bacteria"/>
</dbReference>
<dbReference type="EMBL" id="BAUV01000055">
    <property type="protein sequence ID" value="GAE37140.1"/>
    <property type="molecule type" value="Genomic_DNA"/>
</dbReference>